<keyword evidence="7" id="KW-0276">Fatty acid metabolism</keyword>
<dbReference type="PROSITE" id="PS00191">
    <property type="entry name" value="CYTOCHROME_B5_1"/>
    <property type="match status" value="1"/>
</dbReference>
<dbReference type="PRINTS" id="PR00075">
    <property type="entry name" value="FACDDSATRASE"/>
</dbReference>
<dbReference type="GO" id="GO:0020037">
    <property type="term" value="F:heme binding"/>
    <property type="evidence" value="ECO:0007669"/>
    <property type="project" value="UniProtKB-UniRule"/>
</dbReference>
<dbReference type="PROSITE" id="PS50255">
    <property type="entry name" value="CYTOCHROME_B5_2"/>
    <property type="match status" value="1"/>
</dbReference>
<keyword evidence="3" id="KW-0444">Lipid biosynthesis</keyword>
<evidence type="ECO:0000256" key="11">
    <source>
        <dbReference type="ARBA" id="ARBA00023098"/>
    </source>
</evidence>
<evidence type="ECO:0000313" key="16">
    <source>
        <dbReference type="EMBL" id="KAJ5389873.1"/>
    </source>
</evidence>
<evidence type="ECO:0000256" key="7">
    <source>
        <dbReference type="ARBA" id="ARBA00022832"/>
    </source>
</evidence>
<keyword evidence="5 14" id="KW-0812">Transmembrane</keyword>
<evidence type="ECO:0000256" key="12">
    <source>
        <dbReference type="ARBA" id="ARBA00023136"/>
    </source>
</evidence>
<protein>
    <recommendedName>
        <fullName evidence="15">Cytochrome b5 heme-binding domain-containing protein</fullName>
    </recommendedName>
</protein>
<dbReference type="InterPro" id="IPR018506">
    <property type="entry name" value="Cyt_B5_heme-BS"/>
</dbReference>
<dbReference type="InterPro" id="IPR036400">
    <property type="entry name" value="Cyt_B5-like_heme/steroid_sf"/>
</dbReference>
<evidence type="ECO:0000256" key="13">
    <source>
        <dbReference type="ARBA" id="ARBA00023160"/>
    </source>
</evidence>
<evidence type="ECO:0000256" key="5">
    <source>
        <dbReference type="ARBA" id="ARBA00022692"/>
    </source>
</evidence>
<evidence type="ECO:0000256" key="2">
    <source>
        <dbReference type="ARBA" id="ARBA00009295"/>
    </source>
</evidence>
<keyword evidence="13" id="KW-0275">Fatty acid biosynthesis</keyword>
<dbReference type="PANTHER" id="PTHR11351">
    <property type="entry name" value="ACYL-COA DESATURASE"/>
    <property type="match status" value="1"/>
</dbReference>
<comment type="subcellular location">
    <subcellularLocation>
        <location evidence="1">Membrane</location>
        <topology evidence="1">Multi-pass membrane protein</topology>
    </subcellularLocation>
</comment>
<feature type="domain" description="Cytochrome b5 heme-binding" evidence="15">
    <location>
        <begin position="268"/>
        <end position="345"/>
    </location>
</feature>
<dbReference type="RefSeq" id="XP_056560601.1">
    <property type="nucleotide sequence ID" value="XM_056693872.1"/>
</dbReference>
<accession>A0A9W9VV51</accession>
<keyword evidence="12 14" id="KW-0472">Membrane</keyword>
<gene>
    <name evidence="16" type="ORF">N7496_000941</name>
</gene>
<dbReference type="PROSITE" id="PS00476">
    <property type="entry name" value="FATTY_ACID_DESATUR_1"/>
    <property type="match status" value="1"/>
</dbReference>
<comment type="caution">
    <text evidence="14">Lacks conserved residue(s) required for the propagation of feature annotation.</text>
</comment>
<reference evidence="16" key="1">
    <citation type="submission" date="2022-11" db="EMBL/GenBank/DDBJ databases">
        <authorList>
            <person name="Petersen C."/>
        </authorList>
    </citation>
    <scope>NUCLEOTIDE SEQUENCE</scope>
    <source>
        <strain evidence="16">IBT 29864</strain>
    </source>
</reference>
<dbReference type="GeneID" id="81433049"/>
<dbReference type="GO" id="GO:0006636">
    <property type="term" value="P:unsaturated fatty acid biosynthetic process"/>
    <property type="evidence" value="ECO:0007669"/>
    <property type="project" value="TreeGrafter"/>
</dbReference>
<keyword evidence="8 14" id="KW-1133">Transmembrane helix</keyword>
<proteinExistence type="inferred from homology"/>
<dbReference type="InterPro" id="IPR005804">
    <property type="entry name" value="FA_desaturase_dom"/>
</dbReference>
<dbReference type="InterPro" id="IPR015876">
    <property type="entry name" value="Acyl-CoA_DS"/>
</dbReference>
<dbReference type="GO" id="GO:0005789">
    <property type="term" value="C:endoplasmic reticulum membrane"/>
    <property type="evidence" value="ECO:0007669"/>
    <property type="project" value="TreeGrafter"/>
</dbReference>
<evidence type="ECO:0000259" key="15">
    <source>
        <dbReference type="PROSITE" id="PS50255"/>
    </source>
</evidence>
<dbReference type="CDD" id="cd03505">
    <property type="entry name" value="Delta9-FADS-like"/>
    <property type="match status" value="1"/>
</dbReference>
<evidence type="ECO:0000256" key="6">
    <source>
        <dbReference type="ARBA" id="ARBA00022723"/>
    </source>
</evidence>
<dbReference type="EMBL" id="JAPZBS010000001">
    <property type="protein sequence ID" value="KAJ5389873.1"/>
    <property type="molecule type" value="Genomic_DNA"/>
</dbReference>
<evidence type="ECO:0000256" key="9">
    <source>
        <dbReference type="ARBA" id="ARBA00023002"/>
    </source>
</evidence>
<comment type="similarity">
    <text evidence="14">Belongs to the cytochrome b5 family.</text>
</comment>
<evidence type="ECO:0000313" key="17">
    <source>
        <dbReference type="Proteomes" id="UP001147782"/>
    </source>
</evidence>
<keyword evidence="17" id="KW-1185">Reference proteome</keyword>
<dbReference type="Proteomes" id="UP001147782">
    <property type="component" value="Unassembled WGS sequence"/>
</dbReference>
<evidence type="ECO:0000256" key="8">
    <source>
        <dbReference type="ARBA" id="ARBA00022989"/>
    </source>
</evidence>
<dbReference type="InterPro" id="IPR001522">
    <property type="entry name" value="FADS-1_CS"/>
</dbReference>
<dbReference type="Gene3D" id="3.10.120.10">
    <property type="entry name" value="Cytochrome b5-like heme/steroid binding domain"/>
    <property type="match status" value="1"/>
</dbReference>
<dbReference type="GO" id="GO:0004768">
    <property type="term" value="F:stearoyl-CoA 9-desaturase activity"/>
    <property type="evidence" value="ECO:0007669"/>
    <property type="project" value="TreeGrafter"/>
</dbReference>
<dbReference type="SMART" id="SM01117">
    <property type="entry name" value="Cyt-b5"/>
    <property type="match status" value="1"/>
</dbReference>
<evidence type="ECO:0000256" key="10">
    <source>
        <dbReference type="ARBA" id="ARBA00023004"/>
    </source>
</evidence>
<keyword evidence="9" id="KW-0560">Oxidoreductase</keyword>
<dbReference type="AlphaFoldDB" id="A0A9W9VV51"/>
<dbReference type="SUPFAM" id="SSF55856">
    <property type="entry name" value="Cytochrome b5-like heme/steroid binding domain"/>
    <property type="match status" value="1"/>
</dbReference>
<keyword evidence="10 14" id="KW-0408">Iron</keyword>
<keyword evidence="11" id="KW-0443">Lipid metabolism</keyword>
<organism evidence="16 17">
    <name type="scientific">Penicillium cataractarum</name>
    <dbReference type="NCBI Taxonomy" id="2100454"/>
    <lineage>
        <taxon>Eukaryota</taxon>
        <taxon>Fungi</taxon>
        <taxon>Dikarya</taxon>
        <taxon>Ascomycota</taxon>
        <taxon>Pezizomycotina</taxon>
        <taxon>Eurotiomycetes</taxon>
        <taxon>Eurotiomycetidae</taxon>
        <taxon>Eurotiales</taxon>
        <taxon>Aspergillaceae</taxon>
        <taxon>Penicillium</taxon>
    </lineage>
</organism>
<keyword evidence="4 14" id="KW-0349">Heme</keyword>
<dbReference type="PANTHER" id="PTHR11351:SF31">
    <property type="entry name" value="DESATURASE 1, ISOFORM A-RELATED"/>
    <property type="match status" value="1"/>
</dbReference>
<evidence type="ECO:0000256" key="1">
    <source>
        <dbReference type="ARBA" id="ARBA00004141"/>
    </source>
</evidence>
<dbReference type="InterPro" id="IPR001199">
    <property type="entry name" value="Cyt_B5-like_heme/steroid-bd"/>
</dbReference>
<evidence type="ECO:0000256" key="3">
    <source>
        <dbReference type="ARBA" id="ARBA00022516"/>
    </source>
</evidence>
<comment type="similarity">
    <text evidence="2">Belongs to the fatty acid desaturase type 1 family.</text>
</comment>
<dbReference type="Pfam" id="PF00173">
    <property type="entry name" value="Cyt-b5"/>
    <property type="match status" value="1"/>
</dbReference>
<evidence type="ECO:0000256" key="4">
    <source>
        <dbReference type="ARBA" id="ARBA00022617"/>
    </source>
</evidence>
<sequence length="349" mass="39722">MTIGHAIVGGFSITIGYHRLWSHRSFQACIGIRILLAAFGAGEVQWPILWWVKHHRAHHTYTDTDQDPSNAKRGLLFSHIGWLLGLNEAAWGPADVSDLEDDPVVIWQQRLYYPILVVVGFLLPTTVAYYGWNDWKGGLLYGGLTRVVVTQQITFLNNSVAHASWAGSQPYSTKTTARNVRFLSFLNLGEGNHNFHHTFPVDYRSGVEWREPNVSRWVIWLWGKLGLAFDLKTVSPREIERARLIQKRGGIYQRLYYNEHNTQSLSQLPRITWDEYRSRSKCGNLLVSIGGAVYDVAGFMDEHPGGRDLIQKFIGKDATESYYGHHLHSPDAEGILERLCVSRLADDLH</sequence>
<dbReference type="OrthoDB" id="10260134at2759"/>
<reference evidence="16" key="2">
    <citation type="journal article" date="2023" name="IMA Fungus">
        <title>Comparative genomic study of the Penicillium genus elucidates a diverse pangenome and 15 lateral gene transfer events.</title>
        <authorList>
            <person name="Petersen C."/>
            <person name="Sorensen T."/>
            <person name="Nielsen M.R."/>
            <person name="Sondergaard T.E."/>
            <person name="Sorensen J.L."/>
            <person name="Fitzpatrick D.A."/>
            <person name="Frisvad J.C."/>
            <person name="Nielsen K.L."/>
        </authorList>
    </citation>
    <scope>NUCLEOTIDE SEQUENCE</scope>
    <source>
        <strain evidence="16">IBT 29864</strain>
    </source>
</reference>
<evidence type="ECO:0000256" key="14">
    <source>
        <dbReference type="RuleBase" id="RU362121"/>
    </source>
</evidence>
<dbReference type="Pfam" id="PF00487">
    <property type="entry name" value="FA_desaturase"/>
    <property type="match status" value="1"/>
</dbReference>
<feature type="transmembrane region" description="Helical" evidence="14">
    <location>
        <begin position="111"/>
        <end position="132"/>
    </location>
</feature>
<comment type="caution">
    <text evidence="16">The sequence shown here is derived from an EMBL/GenBank/DDBJ whole genome shotgun (WGS) entry which is preliminary data.</text>
</comment>
<dbReference type="GO" id="GO:0005506">
    <property type="term" value="F:iron ion binding"/>
    <property type="evidence" value="ECO:0007669"/>
    <property type="project" value="TreeGrafter"/>
</dbReference>
<keyword evidence="6 14" id="KW-0479">Metal-binding</keyword>
<feature type="transmembrane region" description="Helical" evidence="14">
    <location>
        <begin position="30"/>
        <end position="52"/>
    </location>
</feature>
<name>A0A9W9VV51_9EURO</name>